<dbReference type="EMBL" id="NIRI02000010">
    <property type="protein sequence ID" value="KAG5454327.1"/>
    <property type="molecule type" value="Genomic_DNA"/>
</dbReference>
<accession>A0A3R7CQD1</accession>
<reference evidence="1 2" key="1">
    <citation type="journal article" date="2018" name="Biotechnol. Adv.">
        <title>Improved genomic resources and new bioinformatic workflow for the carcinogenic parasite Clonorchis sinensis: Biotechnological implications.</title>
        <authorList>
            <person name="Wang D."/>
            <person name="Korhonen P.K."/>
            <person name="Gasser R.B."/>
            <person name="Young N.D."/>
        </authorList>
    </citation>
    <scope>NUCLEOTIDE SEQUENCE [LARGE SCALE GENOMIC DNA]</scope>
    <source>
        <strain evidence="1">Cs-k2</strain>
    </source>
</reference>
<feature type="non-terminal residue" evidence="1">
    <location>
        <position position="314"/>
    </location>
</feature>
<evidence type="ECO:0000313" key="2">
    <source>
        <dbReference type="Proteomes" id="UP000286415"/>
    </source>
</evidence>
<gene>
    <name evidence="1" type="ORF">CSKR_109220</name>
</gene>
<organism evidence="1 2">
    <name type="scientific">Clonorchis sinensis</name>
    <name type="common">Chinese liver fluke</name>
    <dbReference type="NCBI Taxonomy" id="79923"/>
    <lineage>
        <taxon>Eukaryota</taxon>
        <taxon>Metazoa</taxon>
        <taxon>Spiralia</taxon>
        <taxon>Lophotrochozoa</taxon>
        <taxon>Platyhelminthes</taxon>
        <taxon>Trematoda</taxon>
        <taxon>Digenea</taxon>
        <taxon>Opisthorchiida</taxon>
        <taxon>Opisthorchiata</taxon>
        <taxon>Opisthorchiidae</taxon>
        <taxon>Clonorchis</taxon>
    </lineage>
</organism>
<comment type="caution">
    <text evidence="1">The sequence shown here is derived from an EMBL/GenBank/DDBJ whole genome shotgun (WGS) entry which is preliminary data.</text>
</comment>
<dbReference type="Proteomes" id="UP000286415">
    <property type="component" value="Unassembled WGS sequence"/>
</dbReference>
<protein>
    <submittedName>
        <fullName evidence="1">Uncharacterized protein</fullName>
    </submittedName>
</protein>
<dbReference type="AlphaFoldDB" id="A0A3R7CQD1"/>
<sequence length="314" mass="35323">MILSPGHLQVSRATVNKAGVFDVVRSIFEISRYMYIRNGLLIRLLKILRQPTTGFALLGAHQCLVPENKTHRREHNSFIPNKRVREHECENTTAASSYFIGGKLSELCPTRADSRCLGLILEGGGLGDSECEFTHRNVRGSNLTSASRLPLCLGLGNLAASQPSCFLLVAWQLGTETAVQLNDDVINRSNLTFCRRNTLLIRLLKSFRQPTTGFETLLGLIRITPICKSIWFCERLIWNPAKSLVCDVSRQLNVLHQAASCSSCYDDRDIAMRSQTNKLFQKIRSRQLLDKYTHLQINLVFARDSSGTQLNLPF</sequence>
<keyword evidence="2" id="KW-1185">Reference proteome</keyword>
<name>A0A3R7CQD1_CLOSI</name>
<proteinExistence type="predicted"/>
<evidence type="ECO:0000313" key="1">
    <source>
        <dbReference type="EMBL" id="KAG5454327.1"/>
    </source>
</evidence>
<reference evidence="1 2" key="2">
    <citation type="journal article" date="2021" name="Genomics">
        <title>High-quality reference genome for Clonorchis sinensis.</title>
        <authorList>
            <person name="Young N.D."/>
            <person name="Stroehlein A.J."/>
            <person name="Kinkar L."/>
            <person name="Wang T."/>
            <person name="Sohn W.M."/>
            <person name="Chang B.C.H."/>
            <person name="Kaur P."/>
            <person name="Weisz D."/>
            <person name="Dudchenko O."/>
            <person name="Aiden E.L."/>
            <person name="Korhonen P.K."/>
            <person name="Gasser R.B."/>
        </authorList>
    </citation>
    <scope>NUCLEOTIDE SEQUENCE [LARGE SCALE GENOMIC DNA]</scope>
    <source>
        <strain evidence="1">Cs-k2</strain>
    </source>
</reference>
<dbReference type="InParanoid" id="A0A3R7CQD1"/>